<evidence type="ECO:0000313" key="3">
    <source>
        <dbReference type="Proteomes" id="UP000006860"/>
    </source>
</evidence>
<dbReference type="HOGENOM" id="CLU_2025019_0_0_0"/>
<dbReference type="STRING" id="756272.Plabr_4120"/>
<gene>
    <name evidence="2" type="ordered locus">Plabr_4120</name>
</gene>
<proteinExistence type="predicted"/>
<reference evidence="3" key="1">
    <citation type="submission" date="2011-02" db="EMBL/GenBank/DDBJ databases">
        <title>The complete genome of Planctomyces brasiliensis DSM 5305.</title>
        <authorList>
            <person name="Lucas S."/>
            <person name="Copeland A."/>
            <person name="Lapidus A."/>
            <person name="Bruce D."/>
            <person name="Goodwin L."/>
            <person name="Pitluck S."/>
            <person name="Kyrpides N."/>
            <person name="Mavromatis K."/>
            <person name="Pagani I."/>
            <person name="Ivanova N."/>
            <person name="Ovchinnikova G."/>
            <person name="Lu M."/>
            <person name="Detter J.C."/>
            <person name="Han C."/>
            <person name="Land M."/>
            <person name="Hauser L."/>
            <person name="Markowitz V."/>
            <person name="Cheng J.-F."/>
            <person name="Hugenholtz P."/>
            <person name="Woyke T."/>
            <person name="Wu D."/>
            <person name="Tindall B."/>
            <person name="Pomrenke H.G."/>
            <person name="Brambilla E."/>
            <person name="Klenk H.-P."/>
            <person name="Eisen J.A."/>
        </authorList>
    </citation>
    <scope>NUCLEOTIDE SEQUENCE [LARGE SCALE GENOMIC DNA]</scope>
    <source>
        <strain evidence="3">ATCC 49424 / DSM 5305 / JCM 21570 / NBRC 103401 / IFAM 1448</strain>
    </source>
</reference>
<sequence>MSSIHEATSHYHLVLFGWTITLPDFEHQVTKTESLPATKSAAEAPTRLTSIDSDQEQIAGLPSLTVSMETWWSKLLKLDLFWQTLDCTLPDGLQTCWQESLSMPSGRERSAPPVPPPEACRV</sequence>
<protein>
    <submittedName>
        <fullName evidence="2">Uncharacterized protein</fullName>
    </submittedName>
</protein>
<evidence type="ECO:0000256" key="1">
    <source>
        <dbReference type="SAM" id="MobiDB-lite"/>
    </source>
</evidence>
<dbReference type="EMBL" id="CP002546">
    <property type="protein sequence ID" value="ADY61696.1"/>
    <property type="molecule type" value="Genomic_DNA"/>
</dbReference>
<organism evidence="2 3">
    <name type="scientific">Rubinisphaera brasiliensis (strain ATCC 49424 / DSM 5305 / JCM 21570 / IAM 15109 / NBRC 103401 / IFAM 1448)</name>
    <name type="common">Planctomyces brasiliensis</name>
    <dbReference type="NCBI Taxonomy" id="756272"/>
    <lineage>
        <taxon>Bacteria</taxon>
        <taxon>Pseudomonadati</taxon>
        <taxon>Planctomycetota</taxon>
        <taxon>Planctomycetia</taxon>
        <taxon>Planctomycetales</taxon>
        <taxon>Planctomycetaceae</taxon>
        <taxon>Rubinisphaera</taxon>
    </lineage>
</organism>
<feature type="compositionally biased region" description="Pro residues" evidence="1">
    <location>
        <begin position="112"/>
        <end position="122"/>
    </location>
</feature>
<keyword evidence="3" id="KW-1185">Reference proteome</keyword>
<name>F0SHE1_RUBBR</name>
<dbReference type="Proteomes" id="UP000006860">
    <property type="component" value="Chromosome"/>
</dbReference>
<dbReference type="AlphaFoldDB" id="F0SHE1"/>
<feature type="region of interest" description="Disordered" evidence="1">
    <location>
        <begin position="102"/>
        <end position="122"/>
    </location>
</feature>
<dbReference type="RefSeq" id="WP_013630402.1">
    <property type="nucleotide sequence ID" value="NC_015174.1"/>
</dbReference>
<evidence type="ECO:0000313" key="2">
    <source>
        <dbReference type="EMBL" id="ADY61696.1"/>
    </source>
</evidence>
<accession>F0SHE1</accession>
<dbReference type="KEGG" id="pbs:Plabr_4120"/>